<feature type="region of interest" description="Disordered" evidence="1">
    <location>
        <begin position="1003"/>
        <end position="1023"/>
    </location>
</feature>
<protein>
    <submittedName>
        <fullName evidence="2">Uncharacterized protein</fullName>
    </submittedName>
</protein>
<dbReference type="VEuPathDB" id="FungiDB:ATEG_04547"/>
<dbReference type="STRING" id="341663.Q0CP37"/>
<dbReference type="eggNOG" id="ENOG502SKSN">
    <property type="taxonomic scope" value="Eukaryota"/>
</dbReference>
<dbReference type="GeneID" id="4320500"/>
<dbReference type="RefSeq" id="XP_001213725.1">
    <property type="nucleotide sequence ID" value="XM_001213725.1"/>
</dbReference>
<gene>
    <name evidence="2" type="ORF">ATEG_04547</name>
</gene>
<sequence length="1023" mass="115078">MKRCLCPSHPLCLVRRSSLRPPLTPSARPYSSPRHKGLLDGRPYLGWRQWGRRYSVSSKPPAIRPQLLRDYVRLEMRRCPVAGPQQKNPEAWIAQLEPYLPPSLRASSERAVTSDSGSRDAQDDLAQTLELHNLLFHARSSGNFDLLSHVGFKLNNWPAVYALLNRLLDVSDALREVSFLANNRNGMDWKFGSGVSLDQLTDQCLPSAPQIEPHSGTPSIPGLTSLDALAERPFADEHSKRLMAEVWQSLGSIVLDAADASPEDSKLAMSYVFRILARLHHSGALSDRIYKYDPPSDHQTSFRPPGLHLLSTPIMSVLSDAAWLVHEEEVAAQAAAAGEDSPYLPFKMGIRELGPEIWLELILWCCVEHGHITEGIWLIERMRKRKGDLSWHFKSWKPLLQDPESVWKTRVDAEDLWRHPDHVDRTLLRKRGSVTPFNGLGKRTISVEVAASLLDNLPNLVYLGLGWRGVSPTALLRYVSSLRFAVTSATPDEKPLPTIKEYNWLAVRVIESGGFDPEADPRAFEEFLRVTPHVVPPWDHDLHVMDEEELEQLPLSQVYDETAALIGLIEYIIRFYASRRLCGDAINAFAWLQSVVDASKMKRIGDFFSSRVDFDTPERVPTFDVDNLASFKPFQSPMPQLSPITLAELLDMVTVSRAFAFGEWLFFSDDIDGPAIPPSAYGDQALAPSIIRFAAATKNNALGDAVARSLTQPLSTNTLRALLNFRIAVGQWDLAVLMLEYLRDYRLKSWGHSNVTALAGEIIRLEHALQHPSSTEHADSLQKNLSNARDLLQRIFSGEFNDLQHRSESRFQEMALYSLQRVFRSLPGALSNVAHAATPTYKPTPRSAVPYIPITAFHSLLSAVVDTQGSAAGKRLWERWCLDLKSPALRRLQEGGIPRLYLSKERNVAKGDPHFDAYYFKQIQKKATLPNPNTVRIIAQAAVAEYNAFEAQRDHAAAKLGEQPNPAEEILEFCIRKFEGFRLRQAETNREVGGLLYRKRKEAKRRMKAQQSASLDRNSKVPA</sequence>
<proteinExistence type="predicted"/>
<evidence type="ECO:0000313" key="2">
    <source>
        <dbReference type="EMBL" id="EAU34994.1"/>
    </source>
</evidence>
<organism evidence="2 3">
    <name type="scientific">Aspergillus terreus (strain NIH 2624 / FGSC A1156)</name>
    <dbReference type="NCBI Taxonomy" id="341663"/>
    <lineage>
        <taxon>Eukaryota</taxon>
        <taxon>Fungi</taxon>
        <taxon>Dikarya</taxon>
        <taxon>Ascomycota</taxon>
        <taxon>Pezizomycotina</taxon>
        <taxon>Eurotiomycetes</taxon>
        <taxon>Eurotiomycetidae</taxon>
        <taxon>Eurotiales</taxon>
        <taxon>Aspergillaceae</taxon>
        <taxon>Aspergillus</taxon>
        <taxon>Aspergillus subgen. Circumdati</taxon>
    </lineage>
</organism>
<evidence type="ECO:0000313" key="3">
    <source>
        <dbReference type="Proteomes" id="UP000007963"/>
    </source>
</evidence>
<dbReference type="EMBL" id="CH476599">
    <property type="protein sequence ID" value="EAU34994.1"/>
    <property type="molecule type" value="Genomic_DNA"/>
</dbReference>
<evidence type="ECO:0000256" key="1">
    <source>
        <dbReference type="SAM" id="MobiDB-lite"/>
    </source>
</evidence>
<dbReference type="Proteomes" id="UP000007963">
    <property type="component" value="Unassembled WGS sequence"/>
</dbReference>
<dbReference type="AlphaFoldDB" id="Q0CP37"/>
<reference evidence="3" key="1">
    <citation type="submission" date="2005-09" db="EMBL/GenBank/DDBJ databases">
        <title>Annotation of the Aspergillus terreus NIH2624 genome.</title>
        <authorList>
            <person name="Birren B.W."/>
            <person name="Lander E.S."/>
            <person name="Galagan J.E."/>
            <person name="Nusbaum C."/>
            <person name="Devon K."/>
            <person name="Henn M."/>
            <person name="Ma L.-J."/>
            <person name="Jaffe D.B."/>
            <person name="Butler J."/>
            <person name="Alvarez P."/>
            <person name="Gnerre S."/>
            <person name="Grabherr M."/>
            <person name="Kleber M."/>
            <person name="Mauceli E.W."/>
            <person name="Brockman W."/>
            <person name="Rounsley S."/>
            <person name="Young S.K."/>
            <person name="LaButti K."/>
            <person name="Pushparaj V."/>
            <person name="DeCaprio D."/>
            <person name="Crawford M."/>
            <person name="Koehrsen M."/>
            <person name="Engels R."/>
            <person name="Montgomery P."/>
            <person name="Pearson M."/>
            <person name="Howarth C."/>
            <person name="Larson L."/>
            <person name="Luoma S."/>
            <person name="White J."/>
            <person name="Alvarado L."/>
            <person name="Kodira C.D."/>
            <person name="Zeng Q."/>
            <person name="Oleary S."/>
            <person name="Yandava C."/>
            <person name="Denning D.W."/>
            <person name="Nierman W.C."/>
            <person name="Milne T."/>
            <person name="Madden K."/>
        </authorList>
    </citation>
    <scope>NUCLEOTIDE SEQUENCE [LARGE SCALE GENOMIC DNA]</scope>
    <source>
        <strain evidence="3">NIH 2624 / FGSC A1156</strain>
    </source>
</reference>
<name>Q0CP37_ASPTN</name>
<dbReference type="OrthoDB" id="5341924at2759"/>
<dbReference type="OMA" id="WLELILW"/>
<accession>Q0CP37</accession>
<dbReference type="HOGENOM" id="CLU_007381_1_0_1"/>